<keyword evidence="1" id="KW-0812">Transmembrane</keyword>
<sequence>PLPAYFKTAPLELFPAVEDIGLVAVDNPDQFVLWLFAGDDHSTGCMIEVVRATSTAAAGHDGNDDGEEDNCADGACNSSSAPTTYRNSDLVMQSMYIIIVVVLYVNVMAKNVIVNQVEYQ</sequence>
<evidence type="ECO:0000313" key="2">
    <source>
        <dbReference type="EMBL" id="RMX54889.1"/>
    </source>
</evidence>
<organism evidence="2 3">
    <name type="scientific">Pocillopora damicornis</name>
    <name type="common">Cauliflower coral</name>
    <name type="synonym">Millepora damicornis</name>
    <dbReference type="NCBI Taxonomy" id="46731"/>
    <lineage>
        <taxon>Eukaryota</taxon>
        <taxon>Metazoa</taxon>
        <taxon>Cnidaria</taxon>
        <taxon>Anthozoa</taxon>
        <taxon>Hexacorallia</taxon>
        <taxon>Scleractinia</taxon>
        <taxon>Astrocoeniina</taxon>
        <taxon>Pocilloporidae</taxon>
        <taxon>Pocillopora</taxon>
    </lineage>
</organism>
<protein>
    <submittedName>
        <fullName evidence="2">Uncharacterized protein</fullName>
    </submittedName>
</protein>
<dbReference type="Proteomes" id="UP000275408">
    <property type="component" value="Unassembled WGS sequence"/>
</dbReference>
<name>A0A3M6UMQ6_POCDA</name>
<keyword evidence="3" id="KW-1185">Reference proteome</keyword>
<gene>
    <name evidence="2" type="ORF">pdam_00015098</name>
</gene>
<keyword evidence="1" id="KW-0472">Membrane</keyword>
<dbReference type="EMBL" id="RCHS01001168">
    <property type="protein sequence ID" value="RMX54889.1"/>
    <property type="molecule type" value="Genomic_DNA"/>
</dbReference>
<feature type="transmembrane region" description="Helical" evidence="1">
    <location>
        <begin position="90"/>
        <end position="109"/>
    </location>
</feature>
<comment type="caution">
    <text evidence="2">The sequence shown here is derived from an EMBL/GenBank/DDBJ whole genome shotgun (WGS) entry which is preliminary data.</text>
</comment>
<keyword evidence="1" id="KW-1133">Transmembrane helix</keyword>
<feature type="non-terminal residue" evidence="2">
    <location>
        <position position="1"/>
    </location>
</feature>
<dbReference type="AlphaFoldDB" id="A0A3M6UMQ6"/>
<evidence type="ECO:0000313" key="3">
    <source>
        <dbReference type="Proteomes" id="UP000275408"/>
    </source>
</evidence>
<accession>A0A3M6UMQ6</accession>
<reference evidence="2 3" key="1">
    <citation type="journal article" date="2018" name="Sci. Rep.">
        <title>Comparative analysis of the Pocillopora damicornis genome highlights role of immune system in coral evolution.</title>
        <authorList>
            <person name="Cunning R."/>
            <person name="Bay R.A."/>
            <person name="Gillette P."/>
            <person name="Baker A.C."/>
            <person name="Traylor-Knowles N."/>
        </authorList>
    </citation>
    <scope>NUCLEOTIDE SEQUENCE [LARGE SCALE GENOMIC DNA]</scope>
    <source>
        <strain evidence="2">RSMAS</strain>
        <tissue evidence="2">Whole animal</tissue>
    </source>
</reference>
<proteinExistence type="predicted"/>
<evidence type="ECO:0000256" key="1">
    <source>
        <dbReference type="SAM" id="Phobius"/>
    </source>
</evidence>